<keyword evidence="3" id="KW-0645">Protease</keyword>
<evidence type="ECO:0000256" key="1">
    <source>
        <dbReference type="SAM" id="Phobius"/>
    </source>
</evidence>
<dbReference type="InterPro" id="IPR003675">
    <property type="entry name" value="Rce1/LyrA-like_dom"/>
</dbReference>
<dbReference type="GO" id="GO:0006508">
    <property type="term" value="P:proteolysis"/>
    <property type="evidence" value="ECO:0007669"/>
    <property type="project" value="UniProtKB-KW"/>
</dbReference>
<reference evidence="3 4" key="1">
    <citation type="submission" date="2020-02" db="EMBL/GenBank/DDBJ databases">
        <title>Out from the shadows clarifying the taxonomy of the family Cryomorphaceae and related taxa by utilizing the GTDB taxonomic framework.</title>
        <authorList>
            <person name="Bowman J.P."/>
        </authorList>
    </citation>
    <scope>NUCLEOTIDE SEQUENCE [LARGE SCALE GENOMIC DNA]</scope>
    <source>
        <strain evidence="3 4">QSSC 1-22</strain>
    </source>
</reference>
<organism evidence="3 4">
    <name type="scientific">Cryomorpha ignava</name>
    <dbReference type="NCBI Taxonomy" id="101383"/>
    <lineage>
        <taxon>Bacteria</taxon>
        <taxon>Pseudomonadati</taxon>
        <taxon>Bacteroidota</taxon>
        <taxon>Flavobacteriia</taxon>
        <taxon>Flavobacteriales</taxon>
        <taxon>Cryomorphaceae</taxon>
        <taxon>Cryomorpha</taxon>
    </lineage>
</organism>
<keyword evidence="1" id="KW-0472">Membrane</keyword>
<dbReference type="GO" id="GO:0008237">
    <property type="term" value="F:metallopeptidase activity"/>
    <property type="evidence" value="ECO:0007669"/>
    <property type="project" value="UniProtKB-KW"/>
</dbReference>
<dbReference type="AlphaFoldDB" id="A0A7K3WQM5"/>
<keyword evidence="3" id="KW-0378">Hydrolase</keyword>
<comment type="caution">
    <text evidence="3">The sequence shown here is derived from an EMBL/GenBank/DDBJ whole genome shotgun (WGS) entry which is preliminary data.</text>
</comment>
<dbReference type="Pfam" id="PF02517">
    <property type="entry name" value="Rce1-like"/>
    <property type="match status" value="1"/>
</dbReference>
<dbReference type="RefSeq" id="WP_163285248.1">
    <property type="nucleotide sequence ID" value="NZ_JAAGVY010000016.1"/>
</dbReference>
<dbReference type="PANTHER" id="PTHR43592:SF15">
    <property type="entry name" value="CAAX AMINO TERMINAL PROTEASE FAMILY PROTEIN"/>
    <property type="match status" value="1"/>
</dbReference>
<accession>A0A7K3WQM5</accession>
<keyword evidence="1" id="KW-1133">Transmembrane helix</keyword>
<feature type="transmembrane region" description="Helical" evidence="1">
    <location>
        <begin position="240"/>
        <end position="259"/>
    </location>
</feature>
<evidence type="ECO:0000313" key="4">
    <source>
        <dbReference type="Proteomes" id="UP000486602"/>
    </source>
</evidence>
<evidence type="ECO:0000313" key="3">
    <source>
        <dbReference type="EMBL" id="NEN23856.1"/>
    </source>
</evidence>
<keyword evidence="1" id="KW-0812">Transmembrane</keyword>
<feature type="transmembrane region" description="Helical" evidence="1">
    <location>
        <begin position="162"/>
        <end position="180"/>
    </location>
</feature>
<proteinExistence type="predicted"/>
<keyword evidence="4" id="KW-1185">Reference proteome</keyword>
<dbReference type="PANTHER" id="PTHR43592">
    <property type="entry name" value="CAAX AMINO TERMINAL PROTEASE"/>
    <property type="match status" value="1"/>
</dbReference>
<feature type="transmembrane region" description="Helical" evidence="1">
    <location>
        <begin position="103"/>
        <end position="125"/>
    </location>
</feature>
<feature type="domain" description="CAAX prenyl protease 2/Lysostaphin resistance protein A-like" evidence="2">
    <location>
        <begin position="163"/>
        <end position="253"/>
    </location>
</feature>
<dbReference type="Proteomes" id="UP000486602">
    <property type="component" value="Unassembled WGS sequence"/>
</dbReference>
<keyword evidence="3" id="KW-0482">Metalloprotease</keyword>
<dbReference type="GO" id="GO:0080120">
    <property type="term" value="P:CAAX-box protein maturation"/>
    <property type="evidence" value="ECO:0007669"/>
    <property type="project" value="UniProtKB-ARBA"/>
</dbReference>
<name>A0A7K3WQM5_9FLAO</name>
<dbReference type="GO" id="GO:0004175">
    <property type="term" value="F:endopeptidase activity"/>
    <property type="evidence" value="ECO:0007669"/>
    <property type="project" value="UniProtKB-ARBA"/>
</dbReference>
<sequence length="320" mass="35592">MAQRPFAKADPFLQVIILFLLSFMGIAVFLFMANGLVNAVWGISFFSDPAAIQDYANPQIVQVNRVLLMFQHLGMFVVPSIVFAALVSTNWRNYLGFIPVKPLFAIGAIIVMVSSLPAINALSWLNMQLQFPDFMSGVEDVFGGMEEGAAELTKAITQTDNPWIFIFNIVVVAMLPAIGEEMIFRGALMPILIKWTGKKHTGVWISAALFSAMHMQFYGFLPRMMLGALLGYLFLWSRSLWTPIIAHFTNNALAVFLLYMMSKGEISEDIDTFTPSGSDLILLMLSVVLVTGILYGLNRIKSNEPLPALIPDDEERLPPE</sequence>
<feature type="transmembrane region" description="Helical" evidence="1">
    <location>
        <begin position="12"/>
        <end position="33"/>
    </location>
</feature>
<evidence type="ECO:0000259" key="2">
    <source>
        <dbReference type="Pfam" id="PF02517"/>
    </source>
</evidence>
<gene>
    <name evidence="3" type="ORF">G3O08_10120</name>
</gene>
<dbReference type="EMBL" id="JAAGVY010000016">
    <property type="protein sequence ID" value="NEN23856.1"/>
    <property type="molecule type" value="Genomic_DNA"/>
</dbReference>
<feature type="transmembrane region" description="Helical" evidence="1">
    <location>
        <begin position="280"/>
        <end position="297"/>
    </location>
</feature>
<protein>
    <submittedName>
        <fullName evidence="3">CPBP family intramembrane metalloprotease</fullName>
    </submittedName>
</protein>
<feature type="transmembrane region" description="Helical" evidence="1">
    <location>
        <begin position="73"/>
        <end position="91"/>
    </location>
</feature>